<dbReference type="InterPro" id="IPR014710">
    <property type="entry name" value="RmlC-like_jellyroll"/>
</dbReference>
<proteinExistence type="predicted"/>
<keyword evidence="1" id="KW-0732">Signal</keyword>
<sequence>MKLLVFITLMLAAALTDTLGQDVTIFPKGEQAPNVNHVGVVWRSQLVQSDSVFTFGISEVAYEPGARLNWHSHPAGQVLLITNGTGYYQEKGKPKLTVRKGDIVICQPGVEHWHGATPLSGLTYIATTPAQKGPTIWLQKVSDEEYGIKE</sequence>
<dbReference type="InterPro" id="IPR011051">
    <property type="entry name" value="RmlC_Cupin_sf"/>
</dbReference>
<accession>A0ABS9BWQ3</accession>
<dbReference type="Proteomes" id="UP001201449">
    <property type="component" value="Unassembled WGS sequence"/>
</dbReference>
<protein>
    <submittedName>
        <fullName evidence="3">Cupin domain-containing protein</fullName>
    </submittedName>
</protein>
<dbReference type="PANTHER" id="PTHR43698">
    <property type="entry name" value="RIBD C-TERMINAL DOMAIN CONTAINING PROTEIN"/>
    <property type="match status" value="1"/>
</dbReference>
<feature type="signal peptide" evidence="1">
    <location>
        <begin position="1"/>
        <end position="20"/>
    </location>
</feature>
<dbReference type="CDD" id="cd02233">
    <property type="entry name" value="cupin_HNL-like"/>
    <property type="match status" value="1"/>
</dbReference>
<evidence type="ECO:0000256" key="1">
    <source>
        <dbReference type="SAM" id="SignalP"/>
    </source>
</evidence>
<keyword evidence="4" id="KW-1185">Reference proteome</keyword>
<reference evidence="3 4" key="1">
    <citation type="submission" date="2022-01" db="EMBL/GenBank/DDBJ databases">
        <title>Mariniradius saccharolyticus sp. nov., isolated from sediment of a river.</title>
        <authorList>
            <person name="Liu H."/>
        </authorList>
    </citation>
    <scope>NUCLEOTIDE SEQUENCE [LARGE SCALE GENOMIC DNA]</scope>
    <source>
        <strain evidence="3 4">RY-2</strain>
    </source>
</reference>
<dbReference type="SUPFAM" id="SSF51182">
    <property type="entry name" value="RmlC-like cupins"/>
    <property type="match status" value="1"/>
</dbReference>
<dbReference type="Gene3D" id="2.60.120.10">
    <property type="entry name" value="Jelly Rolls"/>
    <property type="match status" value="1"/>
</dbReference>
<comment type="caution">
    <text evidence="3">The sequence shown here is derived from an EMBL/GenBank/DDBJ whole genome shotgun (WGS) entry which is preliminary data.</text>
</comment>
<dbReference type="PANTHER" id="PTHR43698:SF1">
    <property type="entry name" value="BLL4564 PROTEIN"/>
    <property type="match status" value="1"/>
</dbReference>
<organism evidence="3 4">
    <name type="scientific">Mariniradius sediminis</name>
    <dbReference type="NCBI Taxonomy" id="2909237"/>
    <lineage>
        <taxon>Bacteria</taxon>
        <taxon>Pseudomonadati</taxon>
        <taxon>Bacteroidota</taxon>
        <taxon>Cytophagia</taxon>
        <taxon>Cytophagales</taxon>
        <taxon>Cyclobacteriaceae</taxon>
        <taxon>Mariniradius</taxon>
    </lineage>
</organism>
<gene>
    <name evidence="3" type="ORF">L0U89_10985</name>
</gene>
<dbReference type="InterPro" id="IPR047263">
    <property type="entry name" value="HNL-like_cupin"/>
</dbReference>
<evidence type="ECO:0000313" key="4">
    <source>
        <dbReference type="Proteomes" id="UP001201449"/>
    </source>
</evidence>
<dbReference type="EMBL" id="JAKEVZ010000007">
    <property type="protein sequence ID" value="MCF1751596.1"/>
    <property type="molecule type" value="Genomic_DNA"/>
</dbReference>
<evidence type="ECO:0000313" key="3">
    <source>
        <dbReference type="EMBL" id="MCF1751596.1"/>
    </source>
</evidence>
<evidence type="ECO:0000259" key="2">
    <source>
        <dbReference type="Pfam" id="PF07883"/>
    </source>
</evidence>
<dbReference type="RefSeq" id="WP_234861565.1">
    <property type="nucleotide sequence ID" value="NZ_JAKEVZ010000007.1"/>
</dbReference>
<feature type="chain" id="PRO_5046112563" evidence="1">
    <location>
        <begin position="21"/>
        <end position="150"/>
    </location>
</feature>
<feature type="domain" description="Cupin type-2" evidence="2">
    <location>
        <begin position="60"/>
        <end position="116"/>
    </location>
</feature>
<dbReference type="InterPro" id="IPR013096">
    <property type="entry name" value="Cupin_2"/>
</dbReference>
<name>A0ABS9BWQ3_9BACT</name>
<dbReference type="Pfam" id="PF07883">
    <property type="entry name" value="Cupin_2"/>
    <property type="match status" value="1"/>
</dbReference>